<dbReference type="PROSITE" id="PS50835">
    <property type="entry name" value="IG_LIKE"/>
    <property type="match status" value="1"/>
</dbReference>
<dbReference type="InterPro" id="IPR000215">
    <property type="entry name" value="Serpin_fam"/>
</dbReference>
<dbReference type="Ensembl" id="ENSENLT00000023465.1">
    <property type="protein sequence ID" value="ENSENLP00000022701.1"/>
    <property type="gene ID" value="ENSENLG00000010292.1"/>
</dbReference>
<reference evidence="4" key="1">
    <citation type="submission" date="2021-04" db="EMBL/GenBank/DDBJ databases">
        <authorList>
            <consortium name="Wellcome Sanger Institute Data Sharing"/>
        </authorList>
    </citation>
    <scope>NUCLEOTIDE SEQUENCE [LARGE SCALE GENOMIC DNA]</scope>
</reference>
<dbReference type="GO" id="GO:0005615">
    <property type="term" value="C:extracellular space"/>
    <property type="evidence" value="ECO:0007669"/>
    <property type="project" value="InterPro"/>
</dbReference>
<evidence type="ECO:0000256" key="1">
    <source>
        <dbReference type="RuleBase" id="RU000411"/>
    </source>
</evidence>
<dbReference type="Pfam" id="PF00079">
    <property type="entry name" value="Serpin"/>
    <property type="match status" value="1"/>
</dbReference>
<sequence>MRLHIAFCLLLQLMFEVNVRLPIFNVDINEQLLDGVRVIKDGRFLLISPVTSANQGLYVCLVRENNTETKMTHKLTVAALLDITIKVNEGSEVFLPCHLSSSSQVTANARWFKQTVDGHRHELDPVDNTDSNNRLTLLYPFDNDQTLLIKDTVMEDAGMYFCESAEGLNLSSIHIIVDVLPTQPPFSCDNFPRAWEPCQQEDSRTGEPVLQESLTEFSMKTFSYLRQLYPSKNLLFSPISISGALSHLLLGARNITRKAIESALCVPHDFHCVHFQMKKLREKLSGSLEMASQIYYNPQTDLTESFTNQSIQYYDAEPTRFLETSEENTHMINTWVANKTRNKIPHLVDSVPPSTQLLLLNAVSFNGEWKIKFNQKPKKGLFTKLDGDLVTVPLLYHQKYMAAMTHITELKAQVARFSLTGGNSFYILLPRSHKAADLQQMEVRMTDAVVRQMIEEMQMTTPQYIEVTLPQIKLNDQPDLNFLMKKLGLSSLLERPNLCGLNSQNMLAVDEVKHKALLALTEKGVEASAVTTVSFSRSFTSFTALRPFVMLLWNDQANVPLFIGRVTDP</sequence>
<dbReference type="SMART" id="SM00093">
    <property type="entry name" value="SERPIN"/>
    <property type="match status" value="1"/>
</dbReference>
<evidence type="ECO:0000256" key="2">
    <source>
        <dbReference type="SAM" id="SignalP"/>
    </source>
</evidence>
<organism evidence="4 5">
    <name type="scientific">Echeneis naucrates</name>
    <name type="common">Live sharksucker</name>
    <dbReference type="NCBI Taxonomy" id="173247"/>
    <lineage>
        <taxon>Eukaryota</taxon>
        <taxon>Metazoa</taxon>
        <taxon>Chordata</taxon>
        <taxon>Craniata</taxon>
        <taxon>Vertebrata</taxon>
        <taxon>Euteleostomi</taxon>
        <taxon>Actinopterygii</taxon>
        <taxon>Neopterygii</taxon>
        <taxon>Teleostei</taxon>
        <taxon>Neoteleostei</taxon>
        <taxon>Acanthomorphata</taxon>
        <taxon>Carangaria</taxon>
        <taxon>Carangiformes</taxon>
        <taxon>Echeneidae</taxon>
        <taxon>Echeneis</taxon>
    </lineage>
</organism>
<dbReference type="InterPro" id="IPR013106">
    <property type="entry name" value="Ig_V-set"/>
</dbReference>
<reference evidence="4" key="3">
    <citation type="submission" date="2025-09" db="UniProtKB">
        <authorList>
            <consortium name="Ensembl"/>
        </authorList>
    </citation>
    <scope>IDENTIFICATION</scope>
</reference>
<dbReference type="GO" id="GO:0004867">
    <property type="term" value="F:serine-type endopeptidase inhibitor activity"/>
    <property type="evidence" value="ECO:0007669"/>
    <property type="project" value="InterPro"/>
</dbReference>
<dbReference type="InterPro" id="IPR036179">
    <property type="entry name" value="Ig-like_dom_sf"/>
</dbReference>
<gene>
    <name evidence="4" type="primary">serping1</name>
</gene>
<dbReference type="Proteomes" id="UP000472264">
    <property type="component" value="Chromosome 1"/>
</dbReference>
<dbReference type="Gene3D" id="2.30.39.10">
    <property type="entry name" value="Alpha-1-antitrypsin, domain 1"/>
    <property type="match status" value="1"/>
</dbReference>
<dbReference type="Gene3D" id="2.60.40.10">
    <property type="entry name" value="Immunoglobulins"/>
    <property type="match status" value="2"/>
</dbReference>
<protein>
    <submittedName>
        <fullName evidence="4">Serpin peptidase inhibitor, clade G (C1 inhibitor), member 1</fullName>
    </submittedName>
</protein>
<dbReference type="InterPro" id="IPR007110">
    <property type="entry name" value="Ig-like_dom"/>
</dbReference>
<dbReference type="Gene3D" id="3.30.497.10">
    <property type="entry name" value="Antithrombin, subunit I, domain 2"/>
    <property type="match status" value="1"/>
</dbReference>
<keyword evidence="2" id="KW-0732">Signal</keyword>
<accession>A0A665UTJ3</accession>
<dbReference type="InterPro" id="IPR023796">
    <property type="entry name" value="Serpin_dom"/>
</dbReference>
<keyword evidence="5" id="KW-1185">Reference proteome</keyword>
<dbReference type="SMART" id="SM00409">
    <property type="entry name" value="IG"/>
    <property type="match status" value="2"/>
</dbReference>
<feature type="chain" id="PRO_5025401471" evidence="2">
    <location>
        <begin position="20"/>
        <end position="569"/>
    </location>
</feature>
<feature type="domain" description="Ig-like" evidence="3">
    <location>
        <begin position="73"/>
        <end position="178"/>
    </location>
</feature>
<reference evidence="4" key="2">
    <citation type="submission" date="2025-08" db="UniProtKB">
        <authorList>
            <consortium name="Ensembl"/>
        </authorList>
    </citation>
    <scope>IDENTIFICATION</scope>
</reference>
<dbReference type="InterPro" id="IPR042178">
    <property type="entry name" value="Serpin_sf_1"/>
</dbReference>
<dbReference type="AlphaFoldDB" id="A0A665UTJ3"/>
<dbReference type="InterPro" id="IPR003599">
    <property type="entry name" value="Ig_sub"/>
</dbReference>
<proteinExistence type="inferred from homology"/>
<dbReference type="SUPFAM" id="SSF48726">
    <property type="entry name" value="Immunoglobulin"/>
    <property type="match status" value="1"/>
</dbReference>
<dbReference type="Pfam" id="PF07686">
    <property type="entry name" value="V-set"/>
    <property type="match status" value="1"/>
</dbReference>
<dbReference type="PANTHER" id="PTHR11461:SF159">
    <property type="entry name" value="PLASMA PROTEASE C1 INHIBITOR"/>
    <property type="match status" value="1"/>
</dbReference>
<dbReference type="InterPro" id="IPR013783">
    <property type="entry name" value="Ig-like_fold"/>
</dbReference>
<evidence type="ECO:0000313" key="4">
    <source>
        <dbReference type="Ensembl" id="ENSENLP00000022701.1"/>
    </source>
</evidence>
<feature type="signal peptide" evidence="2">
    <location>
        <begin position="1"/>
        <end position="19"/>
    </location>
</feature>
<dbReference type="InterPro" id="IPR036186">
    <property type="entry name" value="Serpin_sf"/>
</dbReference>
<comment type="similarity">
    <text evidence="1">Belongs to the serpin family.</text>
</comment>
<evidence type="ECO:0000259" key="3">
    <source>
        <dbReference type="PROSITE" id="PS50835"/>
    </source>
</evidence>
<dbReference type="SUPFAM" id="SSF56574">
    <property type="entry name" value="Serpins"/>
    <property type="match status" value="1"/>
</dbReference>
<evidence type="ECO:0000313" key="5">
    <source>
        <dbReference type="Proteomes" id="UP000472264"/>
    </source>
</evidence>
<name>A0A665UTJ3_ECHNA</name>
<dbReference type="PANTHER" id="PTHR11461">
    <property type="entry name" value="SERINE PROTEASE INHIBITOR, SERPIN"/>
    <property type="match status" value="1"/>
</dbReference>
<dbReference type="InterPro" id="IPR042185">
    <property type="entry name" value="Serpin_sf_2"/>
</dbReference>